<dbReference type="AlphaFoldDB" id="A0AAN8K459"/>
<dbReference type="Gene3D" id="3.40.50.10140">
    <property type="entry name" value="Toll/interleukin-1 receptor homology (TIR) domain"/>
    <property type="match status" value="1"/>
</dbReference>
<dbReference type="EMBL" id="JAZGQO010000003">
    <property type="protein sequence ID" value="KAK6188893.1"/>
    <property type="molecule type" value="Genomic_DNA"/>
</dbReference>
<feature type="region of interest" description="Disordered" evidence="1">
    <location>
        <begin position="101"/>
        <end position="141"/>
    </location>
</feature>
<feature type="region of interest" description="Disordered" evidence="1">
    <location>
        <begin position="270"/>
        <end position="327"/>
    </location>
</feature>
<reference evidence="2 3" key="1">
    <citation type="submission" date="2024-01" db="EMBL/GenBank/DDBJ databases">
        <title>The genome of the rayed Mediterranean limpet Patella caerulea (Linnaeus, 1758).</title>
        <authorList>
            <person name="Anh-Thu Weber A."/>
            <person name="Halstead-Nussloch G."/>
        </authorList>
    </citation>
    <scope>NUCLEOTIDE SEQUENCE [LARGE SCALE GENOMIC DNA]</scope>
    <source>
        <strain evidence="2">AATW-2023a</strain>
        <tissue evidence="2">Whole specimen</tissue>
    </source>
</reference>
<sequence>MDSITNPEKRWSVVPVFTDKREGYEIPRSINILKGVVYRSSDDCDIKSIRRLFENQISVRKEKELVEKGKQSEWVFKFEEEQLKARARIEELKQQKVSLGHSLSMPSNAPTLNSKGAPHYQHSKSFAGPNSTDQGTEVSTQSTCYRPAAEHTEPVLGNLEDLSLKQKSTFVCNPVSSKDGQLPVESTTYFSSSVEYDSFAVVEEKDENANEIENSITTSGAGVAGPSEIEENKVLQCVQEIHHHHHHEVKTYHVKADNVQIGGRNKLVMKATGDRKNQQYSEETDEEEEDDRTEYEDEGREYKNHPLESEDEITSVKSLNDPDNSDS</sequence>
<proteinExistence type="predicted"/>
<evidence type="ECO:0000256" key="1">
    <source>
        <dbReference type="SAM" id="MobiDB-lite"/>
    </source>
</evidence>
<protein>
    <submittedName>
        <fullName evidence="2">Uncharacterized protein</fullName>
    </submittedName>
</protein>
<keyword evidence="3" id="KW-1185">Reference proteome</keyword>
<organism evidence="2 3">
    <name type="scientific">Patella caerulea</name>
    <name type="common">Rayed Mediterranean limpet</name>
    <dbReference type="NCBI Taxonomy" id="87958"/>
    <lineage>
        <taxon>Eukaryota</taxon>
        <taxon>Metazoa</taxon>
        <taxon>Spiralia</taxon>
        <taxon>Lophotrochozoa</taxon>
        <taxon>Mollusca</taxon>
        <taxon>Gastropoda</taxon>
        <taxon>Patellogastropoda</taxon>
        <taxon>Patelloidea</taxon>
        <taxon>Patellidae</taxon>
        <taxon>Patella</taxon>
    </lineage>
</organism>
<dbReference type="Proteomes" id="UP001347796">
    <property type="component" value="Unassembled WGS sequence"/>
</dbReference>
<feature type="compositionally biased region" description="Polar residues" evidence="1">
    <location>
        <begin position="315"/>
        <end position="327"/>
    </location>
</feature>
<feature type="compositionally biased region" description="Polar residues" evidence="1">
    <location>
        <begin position="128"/>
        <end position="141"/>
    </location>
</feature>
<name>A0AAN8K459_PATCE</name>
<evidence type="ECO:0000313" key="3">
    <source>
        <dbReference type="Proteomes" id="UP001347796"/>
    </source>
</evidence>
<evidence type="ECO:0000313" key="2">
    <source>
        <dbReference type="EMBL" id="KAK6188893.1"/>
    </source>
</evidence>
<dbReference type="InterPro" id="IPR035897">
    <property type="entry name" value="Toll_tir_struct_dom_sf"/>
</dbReference>
<feature type="compositionally biased region" description="Polar residues" evidence="1">
    <location>
        <begin position="104"/>
        <end position="114"/>
    </location>
</feature>
<accession>A0AAN8K459</accession>
<gene>
    <name evidence="2" type="ORF">SNE40_004975</name>
</gene>
<comment type="caution">
    <text evidence="2">The sequence shown here is derived from an EMBL/GenBank/DDBJ whole genome shotgun (WGS) entry which is preliminary data.</text>
</comment>
<feature type="compositionally biased region" description="Acidic residues" evidence="1">
    <location>
        <begin position="282"/>
        <end position="299"/>
    </location>
</feature>